<sequence length="89" mass="9591">MRTIVAGRVAFSGVEFAELALGIDSELFAGSVGESADERAARLDAARDVLADLWREDPELAAYAESLLDESAQVIELPARRTAGRRWAA</sequence>
<accession>A0ABV3DFZ0</accession>
<dbReference type="RefSeq" id="WP_358353394.1">
    <property type="nucleotide sequence ID" value="NZ_JBEZFP010000029.1"/>
</dbReference>
<name>A0ABV3DFZ0_9ACTN</name>
<comment type="caution">
    <text evidence="1">The sequence shown here is derived from an EMBL/GenBank/DDBJ whole genome shotgun (WGS) entry which is preliminary data.</text>
</comment>
<proteinExistence type="predicted"/>
<organism evidence="1 2">
    <name type="scientific">Streptodolium elevatio</name>
    <dbReference type="NCBI Taxonomy" id="3157996"/>
    <lineage>
        <taxon>Bacteria</taxon>
        <taxon>Bacillati</taxon>
        <taxon>Actinomycetota</taxon>
        <taxon>Actinomycetes</taxon>
        <taxon>Kitasatosporales</taxon>
        <taxon>Streptomycetaceae</taxon>
        <taxon>Streptodolium</taxon>
    </lineage>
</organism>
<protein>
    <submittedName>
        <fullName evidence="1">Uncharacterized protein</fullName>
    </submittedName>
</protein>
<evidence type="ECO:0000313" key="2">
    <source>
        <dbReference type="Proteomes" id="UP001551482"/>
    </source>
</evidence>
<evidence type="ECO:0000313" key="1">
    <source>
        <dbReference type="EMBL" id="MEU8134601.1"/>
    </source>
</evidence>
<dbReference type="Proteomes" id="UP001551482">
    <property type="component" value="Unassembled WGS sequence"/>
</dbReference>
<keyword evidence="2" id="KW-1185">Reference proteome</keyword>
<dbReference type="EMBL" id="JBEZFP010000029">
    <property type="protein sequence ID" value="MEU8134601.1"/>
    <property type="molecule type" value="Genomic_DNA"/>
</dbReference>
<gene>
    <name evidence="1" type="ORF">AB0C36_13930</name>
</gene>
<reference evidence="1 2" key="1">
    <citation type="submission" date="2024-06" db="EMBL/GenBank/DDBJ databases">
        <title>The Natural Products Discovery Center: Release of the First 8490 Sequenced Strains for Exploring Actinobacteria Biosynthetic Diversity.</title>
        <authorList>
            <person name="Kalkreuter E."/>
            <person name="Kautsar S.A."/>
            <person name="Yang D."/>
            <person name="Bader C.D."/>
            <person name="Teijaro C.N."/>
            <person name="Fluegel L."/>
            <person name="Davis C.M."/>
            <person name="Simpson J.R."/>
            <person name="Lauterbach L."/>
            <person name="Steele A.D."/>
            <person name="Gui C."/>
            <person name="Meng S."/>
            <person name="Li G."/>
            <person name="Viehrig K."/>
            <person name="Ye F."/>
            <person name="Su P."/>
            <person name="Kiefer A.F."/>
            <person name="Nichols A."/>
            <person name="Cepeda A.J."/>
            <person name="Yan W."/>
            <person name="Fan B."/>
            <person name="Jiang Y."/>
            <person name="Adhikari A."/>
            <person name="Zheng C.-J."/>
            <person name="Schuster L."/>
            <person name="Cowan T.M."/>
            <person name="Smanski M.J."/>
            <person name="Chevrette M.G."/>
            <person name="De Carvalho L.P.S."/>
            <person name="Shen B."/>
        </authorList>
    </citation>
    <scope>NUCLEOTIDE SEQUENCE [LARGE SCALE GENOMIC DNA]</scope>
    <source>
        <strain evidence="1 2">NPDC048946</strain>
    </source>
</reference>